<keyword evidence="3" id="KW-1185">Reference proteome</keyword>
<keyword evidence="1" id="KW-0812">Transmembrane</keyword>
<dbReference type="KEGG" id="vin:AKJ08_2373"/>
<dbReference type="Proteomes" id="UP000055590">
    <property type="component" value="Chromosome"/>
</dbReference>
<dbReference type="AlphaFoldDB" id="A0A0K1PEZ3"/>
<evidence type="ECO:0000313" key="3">
    <source>
        <dbReference type="Proteomes" id="UP000055590"/>
    </source>
</evidence>
<gene>
    <name evidence="2" type="ORF">AKJ08_2373</name>
</gene>
<proteinExistence type="predicted"/>
<dbReference type="OrthoDB" id="6196761at2"/>
<sequence>MMLDPHLANLPSSLPEAASSIEALYLRLSGWLEAHLAQAGTLIAGTTFSLYARNLGETVRRFAKSWPFILRVGLFVGLVGFGFGLIIATIAPVVTAGLRWVGTPFLVPAILAAFIVIGILAERNGRI</sequence>
<feature type="transmembrane region" description="Helical" evidence="1">
    <location>
        <begin position="68"/>
        <end position="94"/>
    </location>
</feature>
<reference evidence="2 3" key="1">
    <citation type="submission" date="2015-08" db="EMBL/GenBank/DDBJ databases">
        <authorList>
            <person name="Babu N.S."/>
            <person name="Beckwith C.J."/>
            <person name="Beseler K.G."/>
            <person name="Brison A."/>
            <person name="Carone J.V."/>
            <person name="Caskin T.P."/>
            <person name="Diamond M."/>
            <person name="Durham M.E."/>
            <person name="Foxe J.M."/>
            <person name="Go M."/>
            <person name="Henderson B.A."/>
            <person name="Jones I.B."/>
            <person name="McGettigan J.A."/>
            <person name="Micheletti S.J."/>
            <person name="Nasrallah M.E."/>
            <person name="Ortiz D."/>
            <person name="Piller C.R."/>
            <person name="Privatt S.R."/>
            <person name="Schneider S.L."/>
            <person name="Sharp S."/>
            <person name="Smith T.C."/>
            <person name="Stanton J.D."/>
            <person name="Ullery H.E."/>
            <person name="Wilson R.J."/>
            <person name="Serrano M.G."/>
            <person name="Buck G."/>
            <person name="Lee V."/>
            <person name="Wang Y."/>
            <person name="Carvalho R."/>
            <person name="Voegtly L."/>
            <person name="Shi R."/>
            <person name="Duckworth R."/>
            <person name="Johnson A."/>
            <person name="Loviza R."/>
            <person name="Walstead R."/>
            <person name="Shah Z."/>
            <person name="Kiflezghi M."/>
            <person name="Wade K."/>
            <person name="Ball S.L."/>
            <person name="Bradley K.W."/>
            <person name="Asai D.J."/>
            <person name="Bowman C.A."/>
            <person name="Russell D.A."/>
            <person name="Pope W.H."/>
            <person name="Jacobs-Sera D."/>
            <person name="Hendrix R.W."/>
            <person name="Hatfull G.F."/>
        </authorList>
    </citation>
    <scope>NUCLEOTIDE SEQUENCE [LARGE SCALE GENOMIC DNA]</scope>
    <source>
        <strain evidence="2 3">DSM 27710</strain>
    </source>
</reference>
<protein>
    <submittedName>
        <fullName evidence="2">Uncharacterized protein</fullName>
    </submittedName>
</protein>
<feature type="transmembrane region" description="Helical" evidence="1">
    <location>
        <begin position="100"/>
        <end position="121"/>
    </location>
</feature>
<feature type="transmembrane region" description="Helical" evidence="1">
    <location>
        <begin position="36"/>
        <end position="56"/>
    </location>
</feature>
<evidence type="ECO:0000256" key="1">
    <source>
        <dbReference type="SAM" id="Phobius"/>
    </source>
</evidence>
<keyword evidence="1" id="KW-0472">Membrane</keyword>
<dbReference type="Pfam" id="PF11872">
    <property type="entry name" value="DUF3392"/>
    <property type="match status" value="1"/>
</dbReference>
<dbReference type="RefSeq" id="WP_050726218.1">
    <property type="nucleotide sequence ID" value="NZ_CP012332.1"/>
</dbReference>
<dbReference type="STRING" id="1391653.AKJ08_2373"/>
<organism evidence="2 3">
    <name type="scientific">Vulgatibacter incomptus</name>
    <dbReference type="NCBI Taxonomy" id="1391653"/>
    <lineage>
        <taxon>Bacteria</taxon>
        <taxon>Pseudomonadati</taxon>
        <taxon>Myxococcota</taxon>
        <taxon>Myxococcia</taxon>
        <taxon>Myxococcales</taxon>
        <taxon>Cystobacterineae</taxon>
        <taxon>Vulgatibacteraceae</taxon>
        <taxon>Vulgatibacter</taxon>
    </lineage>
</organism>
<keyword evidence="1" id="KW-1133">Transmembrane helix</keyword>
<accession>A0A0K1PEZ3</accession>
<dbReference type="EMBL" id="CP012332">
    <property type="protein sequence ID" value="AKU91986.1"/>
    <property type="molecule type" value="Genomic_DNA"/>
</dbReference>
<dbReference type="InterPro" id="IPR021813">
    <property type="entry name" value="DUF3392"/>
</dbReference>
<evidence type="ECO:0000313" key="2">
    <source>
        <dbReference type="EMBL" id="AKU91986.1"/>
    </source>
</evidence>
<name>A0A0K1PEZ3_9BACT</name>